<reference evidence="1" key="1">
    <citation type="submission" date="2022-01" db="EMBL/GenBank/DDBJ databases">
        <title>Novel bile acid biosynthetic pathways are enriched in the microbiome of centenarians.</title>
        <authorList>
            <person name="Sato Y."/>
            <person name="Atarashi K."/>
            <person name="Plichta R.D."/>
            <person name="Arai Y."/>
            <person name="Sasajima S."/>
            <person name="Kearney M.S."/>
            <person name="Suda W."/>
            <person name="Takeshita K."/>
            <person name="Sasaki T."/>
            <person name="Okamoto S."/>
            <person name="Skelly N.A."/>
            <person name="Okamura Y."/>
            <person name="Vlamakis H."/>
            <person name="Li Y."/>
            <person name="Tanoue T."/>
            <person name="Takei H."/>
            <person name="Nittono H."/>
            <person name="Narushima S."/>
            <person name="Irie J."/>
            <person name="Itoh H."/>
            <person name="Moriya K."/>
            <person name="Sugiura Y."/>
            <person name="Suematsu M."/>
            <person name="Moritoki N."/>
            <person name="Shibata S."/>
            <person name="Littman R.D."/>
            <person name="Fischbach A.M."/>
            <person name="Uwamino Y."/>
            <person name="Inoue T."/>
            <person name="Honda A."/>
            <person name="Hattori M."/>
            <person name="Murai T."/>
            <person name="Xavier J.R."/>
            <person name="Hirose N."/>
            <person name="Honda K."/>
        </authorList>
    </citation>
    <scope>NUCLEOTIDE SEQUENCE</scope>
    <source>
        <strain evidence="1">CE91-St55</strain>
    </source>
</reference>
<proteinExistence type="predicted"/>
<sequence>MESGTQMTLEQWKPEACPVQIAGVSDSLVRISPLQENNSVFQEDVQVCFSQLQDLLKTSKKKIDPECYLLRTLKTYLVLIEGLILPNFSLNWTKSGTMQNGVFLTPKILEYRRTGKECSLLDILEEEVDEKYFLSEKQTEYITNP</sequence>
<protein>
    <submittedName>
        <fullName evidence="1">Uncharacterized protein</fullName>
    </submittedName>
</protein>
<accession>A0AA37JJ77</accession>
<name>A0AA37JJ77_9FIRM</name>
<gene>
    <name evidence="1" type="ORF">CE91St55_40540</name>
</gene>
<dbReference type="EMBL" id="BQNJ01000001">
    <property type="protein sequence ID" value="GKH02073.1"/>
    <property type="molecule type" value="Genomic_DNA"/>
</dbReference>
<evidence type="ECO:0000313" key="1">
    <source>
        <dbReference type="EMBL" id="GKH02073.1"/>
    </source>
</evidence>
<comment type="caution">
    <text evidence="1">The sequence shown here is derived from an EMBL/GenBank/DDBJ whole genome shotgun (WGS) entry which is preliminary data.</text>
</comment>
<dbReference type="Proteomes" id="UP001055091">
    <property type="component" value="Unassembled WGS sequence"/>
</dbReference>
<evidence type="ECO:0000313" key="2">
    <source>
        <dbReference type="Proteomes" id="UP001055091"/>
    </source>
</evidence>
<dbReference type="AlphaFoldDB" id="A0AA37JJ77"/>
<organism evidence="1 2">
    <name type="scientific">Hungatella hathewayi</name>
    <dbReference type="NCBI Taxonomy" id="154046"/>
    <lineage>
        <taxon>Bacteria</taxon>
        <taxon>Bacillati</taxon>
        <taxon>Bacillota</taxon>
        <taxon>Clostridia</taxon>
        <taxon>Lachnospirales</taxon>
        <taxon>Lachnospiraceae</taxon>
        <taxon>Hungatella</taxon>
    </lineage>
</organism>